<evidence type="ECO:0000313" key="1">
    <source>
        <dbReference type="EMBL" id="TRL38624.1"/>
    </source>
</evidence>
<organism evidence="1 2">
    <name type="scientific">Rhizobium straminoryzae</name>
    <dbReference type="NCBI Taxonomy" id="1387186"/>
    <lineage>
        <taxon>Bacteria</taxon>
        <taxon>Pseudomonadati</taxon>
        <taxon>Pseudomonadota</taxon>
        <taxon>Alphaproteobacteria</taxon>
        <taxon>Hyphomicrobiales</taxon>
        <taxon>Rhizobiaceae</taxon>
        <taxon>Rhizobium/Agrobacterium group</taxon>
        <taxon>Rhizobium</taxon>
    </lineage>
</organism>
<comment type="caution">
    <text evidence="1">The sequence shown here is derived from an EMBL/GenBank/DDBJ whole genome shotgun (WGS) entry which is preliminary data.</text>
</comment>
<sequence>MLTLATPVLAVSRYTSTQMACADVQAKIAREGAVILRYSGRKGIPLYDRYVASGRQCSFDEFAKASTVPTADRQNCPVRHCERRPEPEDCRNFLEPGCFGLD</sequence>
<gene>
    <name evidence="1" type="ORF">FNA46_12220</name>
</gene>
<proteinExistence type="predicted"/>
<keyword evidence="2" id="KW-1185">Reference proteome</keyword>
<reference evidence="1 2" key="1">
    <citation type="submission" date="2019-07" db="EMBL/GenBank/DDBJ databases">
        <title>Ln-dependent methylotrophs.</title>
        <authorList>
            <person name="Tani A."/>
        </authorList>
    </citation>
    <scope>NUCLEOTIDE SEQUENCE [LARGE SCALE GENOMIC DNA]</scope>
    <source>
        <strain evidence="1 2">SM12</strain>
    </source>
</reference>
<name>A0A549T9S3_9HYPH</name>
<dbReference type="Proteomes" id="UP000316801">
    <property type="component" value="Unassembled WGS sequence"/>
</dbReference>
<dbReference type="EMBL" id="VJMG01000030">
    <property type="protein sequence ID" value="TRL38624.1"/>
    <property type="molecule type" value="Genomic_DNA"/>
</dbReference>
<evidence type="ECO:0000313" key="2">
    <source>
        <dbReference type="Proteomes" id="UP000316801"/>
    </source>
</evidence>
<protein>
    <submittedName>
        <fullName evidence="1">Uncharacterized protein</fullName>
    </submittedName>
</protein>
<dbReference type="AlphaFoldDB" id="A0A549T9S3"/>
<accession>A0A549T9S3</accession>